<feature type="transmembrane region" description="Helical" evidence="1">
    <location>
        <begin position="6"/>
        <end position="26"/>
    </location>
</feature>
<evidence type="ECO:0000313" key="2">
    <source>
        <dbReference type="EMBL" id="GLS12707.1"/>
    </source>
</evidence>
<gene>
    <name evidence="2" type="ORF">GCM10007935_01330</name>
</gene>
<protein>
    <recommendedName>
        <fullName evidence="4">Cbb3-type cytochrome C oxidase subunit 3</fullName>
    </recommendedName>
</protein>
<accession>A0ABQ6BXN7</accession>
<dbReference type="Proteomes" id="UP001156903">
    <property type="component" value="Unassembled WGS sequence"/>
</dbReference>
<evidence type="ECO:0000256" key="1">
    <source>
        <dbReference type="SAM" id="Phobius"/>
    </source>
</evidence>
<evidence type="ECO:0008006" key="4">
    <source>
        <dbReference type="Google" id="ProtNLM"/>
    </source>
</evidence>
<comment type="caution">
    <text evidence="2">The sequence shown here is derived from an EMBL/GenBank/DDBJ whole genome shotgun (WGS) entry which is preliminary data.</text>
</comment>
<name>A0ABQ6BXN7_9BURK</name>
<keyword evidence="1" id="KW-1133">Transmembrane helix</keyword>
<reference evidence="3" key="1">
    <citation type="journal article" date="2019" name="Int. J. Syst. Evol. Microbiol.">
        <title>The Global Catalogue of Microorganisms (GCM) 10K type strain sequencing project: providing services to taxonomists for standard genome sequencing and annotation.</title>
        <authorList>
            <consortium name="The Broad Institute Genomics Platform"/>
            <consortium name="The Broad Institute Genome Sequencing Center for Infectious Disease"/>
            <person name="Wu L."/>
            <person name="Ma J."/>
        </authorList>
    </citation>
    <scope>NUCLEOTIDE SEQUENCE [LARGE SCALE GENOMIC DNA]</scope>
    <source>
        <strain evidence="3">NBRC 109341</strain>
    </source>
</reference>
<sequence>MDINDLRSIVTAISLLTFVGIVVWAWSKRNQADFEEAARLPFQED</sequence>
<organism evidence="2 3">
    <name type="scientific">Hydrogenophaga electricum</name>
    <dbReference type="NCBI Taxonomy" id="1230953"/>
    <lineage>
        <taxon>Bacteria</taxon>
        <taxon>Pseudomonadati</taxon>
        <taxon>Pseudomonadota</taxon>
        <taxon>Betaproteobacteria</taxon>
        <taxon>Burkholderiales</taxon>
        <taxon>Comamonadaceae</taxon>
        <taxon>Hydrogenophaga</taxon>
    </lineage>
</organism>
<proteinExistence type="predicted"/>
<dbReference type="InterPro" id="IPR008621">
    <property type="entry name" value="Cbb3-typ_cyt_oxidase_comp"/>
</dbReference>
<keyword evidence="1" id="KW-0472">Membrane</keyword>
<dbReference type="CDD" id="cd01324">
    <property type="entry name" value="cbb3_Oxidase_CcoQ"/>
    <property type="match status" value="1"/>
</dbReference>
<dbReference type="RefSeq" id="WP_234263233.1">
    <property type="nucleotide sequence ID" value="NZ_BSPB01000001.1"/>
</dbReference>
<dbReference type="Pfam" id="PF05545">
    <property type="entry name" value="FixQ"/>
    <property type="match status" value="1"/>
</dbReference>
<keyword evidence="1" id="KW-0812">Transmembrane</keyword>
<keyword evidence="3" id="KW-1185">Reference proteome</keyword>
<evidence type="ECO:0000313" key="3">
    <source>
        <dbReference type="Proteomes" id="UP001156903"/>
    </source>
</evidence>
<dbReference type="EMBL" id="BSPB01000001">
    <property type="protein sequence ID" value="GLS12707.1"/>
    <property type="molecule type" value="Genomic_DNA"/>
</dbReference>